<organism evidence="1 2">
    <name type="scientific">Rhizobium grahamii CCGE 502</name>
    <dbReference type="NCBI Taxonomy" id="990285"/>
    <lineage>
        <taxon>Bacteria</taxon>
        <taxon>Pseudomonadati</taxon>
        <taxon>Pseudomonadota</taxon>
        <taxon>Alphaproteobacteria</taxon>
        <taxon>Hyphomicrobiales</taxon>
        <taxon>Rhizobiaceae</taxon>
        <taxon>Rhizobium/Agrobacterium group</taxon>
        <taxon>Rhizobium</taxon>
    </lineage>
</organism>
<name>S3HSS2_9HYPH</name>
<keyword evidence="1" id="KW-0489">Methyltransferase</keyword>
<protein>
    <submittedName>
        <fullName evidence="1">Protein-L-isoaspartate O-methyltransferase</fullName>
    </submittedName>
</protein>
<evidence type="ECO:0000313" key="2">
    <source>
        <dbReference type="Proteomes" id="UP000014411"/>
    </source>
</evidence>
<dbReference type="AlphaFoldDB" id="S3HSS2"/>
<comment type="caution">
    <text evidence="1">The sequence shown here is derived from an EMBL/GenBank/DDBJ whole genome shotgun (WGS) entry which is preliminary data.</text>
</comment>
<keyword evidence="1" id="KW-0808">Transferase</keyword>
<gene>
    <name evidence="1" type="ORF">RGCCGE502_20405</name>
</gene>
<sequence>MPVILRWNAAETITINFNPSEEARTVVVDHEFYETFSLETIDPRPMATVVMNGRTGYEFPADANAKLAVVLRLQTQRPWLRKFNIGIGSEVVDQSVFIFP</sequence>
<dbReference type="eggNOG" id="ENOG5032RN0">
    <property type="taxonomic scope" value="Bacteria"/>
</dbReference>
<evidence type="ECO:0000313" key="1">
    <source>
        <dbReference type="EMBL" id="EPE96276.1"/>
    </source>
</evidence>
<dbReference type="GO" id="GO:0032259">
    <property type="term" value="P:methylation"/>
    <property type="evidence" value="ECO:0007669"/>
    <property type="project" value="UniProtKB-KW"/>
</dbReference>
<dbReference type="EMBL" id="AEYE02000025">
    <property type="protein sequence ID" value="EPE96276.1"/>
    <property type="molecule type" value="Genomic_DNA"/>
</dbReference>
<keyword evidence="2" id="KW-1185">Reference proteome</keyword>
<accession>S3HSS2</accession>
<reference evidence="1 2" key="1">
    <citation type="journal article" date="2012" name="J. Bacteriol.">
        <title>Genome sequence of Rhizobium grahamii CCGE502, a broad-host-range symbiont with low nodulation competitiveness in Phaseolus vulgaris.</title>
        <authorList>
            <person name="Althabegoiti M.J."/>
            <person name="Lozano L."/>
            <person name="Torres-Tejerizo G."/>
            <person name="Ormeno-Orrillo E."/>
            <person name="Rogel M.A."/>
            <person name="Gonzalez V."/>
            <person name="Martinez-Romero E."/>
        </authorList>
    </citation>
    <scope>NUCLEOTIDE SEQUENCE [LARGE SCALE GENOMIC DNA]</scope>
    <source>
        <strain evidence="1 2">CCGE 502</strain>
    </source>
</reference>
<proteinExistence type="predicted"/>
<dbReference type="Proteomes" id="UP000014411">
    <property type="component" value="Unassembled WGS sequence"/>
</dbReference>
<dbReference type="GO" id="GO:0008168">
    <property type="term" value="F:methyltransferase activity"/>
    <property type="evidence" value="ECO:0007669"/>
    <property type="project" value="UniProtKB-KW"/>
</dbReference>
<dbReference type="RefSeq" id="WP_016556048.1">
    <property type="nucleotide sequence ID" value="NZ_AEYE02000025.1"/>
</dbReference>
<dbReference type="HOGENOM" id="CLU_2303736_0_0_5"/>